<reference evidence="2 3" key="1">
    <citation type="journal article" date="2014" name="Nat. Commun.">
        <title>Klebsormidium flaccidum genome reveals primary factors for plant terrestrial adaptation.</title>
        <authorList>
            <person name="Hori K."/>
            <person name="Maruyama F."/>
            <person name="Fujisawa T."/>
            <person name="Togashi T."/>
            <person name="Yamamoto N."/>
            <person name="Seo M."/>
            <person name="Sato S."/>
            <person name="Yamada T."/>
            <person name="Mori H."/>
            <person name="Tajima N."/>
            <person name="Moriyama T."/>
            <person name="Ikeuchi M."/>
            <person name="Watanabe M."/>
            <person name="Wada H."/>
            <person name="Kobayashi K."/>
            <person name="Saito M."/>
            <person name="Masuda T."/>
            <person name="Sasaki-Sekimoto Y."/>
            <person name="Mashiguchi K."/>
            <person name="Awai K."/>
            <person name="Shimojima M."/>
            <person name="Masuda S."/>
            <person name="Iwai M."/>
            <person name="Nobusawa T."/>
            <person name="Narise T."/>
            <person name="Kondo S."/>
            <person name="Saito H."/>
            <person name="Sato R."/>
            <person name="Murakawa M."/>
            <person name="Ihara Y."/>
            <person name="Oshima-Yamada Y."/>
            <person name="Ohtaka K."/>
            <person name="Satoh M."/>
            <person name="Sonobe K."/>
            <person name="Ishii M."/>
            <person name="Ohtani R."/>
            <person name="Kanamori-Sato M."/>
            <person name="Honoki R."/>
            <person name="Miyazaki D."/>
            <person name="Mochizuki H."/>
            <person name="Umetsu J."/>
            <person name="Higashi K."/>
            <person name="Shibata D."/>
            <person name="Kamiya Y."/>
            <person name="Sato N."/>
            <person name="Nakamura Y."/>
            <person name="Tabata S."/>
            <person name="Ida S."/>
            <person name="Kurokawa K."/>
            <person name="Ohta H."/>
        </authorList>
    </citation>
    <scope>NUCLEOTIDE SEQUENCE [LARGE SCALE GENOMIC DNA]</scope>
    <source>
        <strain evidence="2 3">NIES-2285</strain>
    </source>
</reference>
<proteinExistence type="predicted"/>
<sequence>MDFPLFLFSTRLRTNEANEKINKENGAILLKAAKRRVNGGGALSLGLDAYGRFVVEKGEAEERGESAAHGKVGDVVGRHSPGVLRGFRTAEPLDGLLLTRVASDVAAPENAAAHTRRALVPREQAPGTVNDASWSGGRATGARAGDEQATAERTIDERALPGERATGECVTGERAIGERTTGERATGEPATGTRADAARAVAASLARERVPGEQATRERATGERVTGSRADDAFSAGERATREQAATGWAIGDKATGQQASESTDWRATYVERRSSGPSRFHRGLTENTLSSYGATREDVKRPVYGSPRKASPRRKLGRTPVRPVNSAGLLRSRPANGVDAPSWRAAETCRVPRYDQSSYRPGVLASPVRAIGANDKSPRSQSFNREAVAVGARSLSHEAPRIESPMLETCSFEAC</sequence>
<name>A0A1Y1ITS9_KLENI</name>
<protein>
    <submittedName>
        <fullName evidence="2">Uncharacterized protein</fullName>
    </submittedName>
</protein>
<organism evidence="2 3">
    <name type="scientific">Klebsormidium nitens</name>
    <name type="common">Green alga</name>
    <name type="synonym">Ulothrix nitens</name>
    <dbReference type="NCBI Taxonomy" id="105231"/>
    <lineage>
        <taxon>Eukaryota</taxon>
        <taxon>Viridiplantae</taxon>
        <taxon>Streptophyta</taxon>
        <taxon>Klebsormidiophyceae</taxon>
        <taxon>Klebsormidiales</taxon>
        <taxon>Klebsormidiaceae</taxon>
        <taxon>Klebsormidium</taxon>
    </lineage>
</organism>
<evidence type="ECO:0000313" key="3">
    <source>
        <dbReference type="Proteomes" id="UP000054558"/>
    </source>
</evidence>
<feature type="region of interest" description="Disordered" evidence="1">
    <location>
        <begin position="273"/>
        <end position="340"/>
    </location>
</feature>
<accession>A0A1Y1ITS9</accession>
<gene>
    <name evidence="2" type="ORF">KFL_012290010</name>
</gene>
<feature type="region of interest" description="Disordered" evidence="1">
    <location>
        <begin position="205"/>
        <end position="229"/>
    </location>
</feature>
<keyword evidence="3" id="KW-1185">Reference proteome</keyword>
<dbReference type="AlphaFoldDB" id="A0A1Y1ITS9"/>
<evidence type="ECO:0000256" key="1">
    <source>
        <dbReference type="SAM" id="MobiDB-lite"/>
    </source>
</evidence>
<evidence type="ECO:0000313" key="2">
    <source>
        <dbReference type="EMBL" id="GAQ92969.1"/>
    </source>
</evidence>
<feature type="region of interest" description="Disordered" evidence="1">
    <location>
        <begin position="126"/>
        <end position="150"/>
    </location>
</feature>
<dbReference type="EMBL" id="DF238178">
    <property type="protein sequence ID" value="GAQ92969.1"/>
    <property type="molecule type" value="Genomic_DNA"/>
</dbReference>
<dbReference type="Proteomes" id="UP000054558">
    <property type="component" value="Unassembled WGS sequence"/>
</dbReference>
<feature type="compositionally biased region" description="Basic and acidic residues" evidence="1">
    <location>
        <begin position="206"/>
        <end position="222"/>
    </location>
</feature>